<proteinExistence type="inferred from homology"/>
<evidence type="ECO:0000256" key="1">
    <source>
        <dbReference type="ARBA" id="ARBA00010074"/>
    </source>
</evidence>
<dbReference type="InterPro" id="IPR007838">
    <property type="entry name" value="Cell_div_ZapA-like"/>
</dbReference>
<dbReference type="EMBL" id="LZNA01000067">
    <property type="protein sequence ID" value="OBX75974.1"/>
    <property type="molecule type" value="Genomic_DNA"/>
</dbReference>
<comment type="caution">
    <text evidence="4">The sequence shown here is derived from an EMBL/GenBank/DDBJ whole genome shotgun (WGS) entry which is preliminary data.</text>
</comment>
<dbReference type="SUPFAM" id="SSF102829">
    <property type="entry name" value="Cell division protein ZapA-like"/>
    <property type="match status" value="1"/>
</dbReference>
<dbReference type="InterPro" id="IPR042233">
    <property type="entry name" value="Cell_div_ZapA_N"/>
</dbReference>
<keyword evidence="5" id="KW-1185">Reference proteome</keyword>
<comment type="similarity">
    <text evidence="1">Belongs to the ZapA family. Type 1 subfamily.</text>
</comment>
<evidence type="ECO:0000256" key="2">
    <source>
        <dbReference type="ARBA" id="ARBA00023054"/>
    </source>
</evidence>
<evidence type="ECO:0000313" key="4">
    <source>
        <dbReference type="EMBL" id="OBX75974.1"/>
    </source>
</evidence>
<dbReference type="AlphaFoldDB" id="A0A1B8QA91"/>
<gene>
    <name evidence="4" type="ORF">A9306_01795</name>
</gene>
<sequence>MTTSHNADNIKQVTIVINGRNRVVNCASDEVETLERAEKALNSMIQDIRRQTPQIDNEELYMLCALNLSSQAEQLKQVLEREQAASRTVQHMLEVLHKVQPQPAAEVKTGASIESQ</sequence>
<keyword evidence="2 3" id="KW-0175">Coiled coil</keyword>
<feature type="coiled-coil region" evidence="3">
    <location>
        <begin position="31"/>
        <end position="85"/>
    </location>
</feature>
<protein>
    <submittedName>
        <fullName evidence="4">Uncharacterized protein</fullName>
    </submittedName>
</protein>
<name>A0A1B8QA91_9GAMM</name>
<dbReference type="InterPro" id="IPR036192">
    <property type="entry name" value="Cell_div_ZapA-like_sf"/>
</dbReference>
<reference evidence="4" key="1">
    <citation type="submission" date="2016-06" db="EMBL/GenBank/DDBJ databases">
        <title>Draft genome of Moraxella atlantae CCUG 59586.</title>
        <authorList>
            <person name="Salva-Serra F."/>
            <person name="Engstrom-Jakobsson H."/>
            <person name="Thorell K."/>
            <person name="Gonzales-Siles L."/>
            <person name="Karlsson R."/>
            <person name="Boulund F."/>
            <person name="Engstrand L."/>
            <person name="Kristiansson E."/>
            <person name="Moore E."/>
        </authorList>
    </citation>
    <scope>NUCLEOTIDE SEQUENCE [LARGE SCALE GENOMIC DNA]</scope>
    <source>
        <strain evidence="4">CCUG 59586</strain>
    </source>
</reference>
<dbReference type="Proteomes" id="UP000092616">
    <property type="component" value="Unassembled WGS sequence"/>
</dbReference>
<evidence type="ECO:0000256" key="3">
    <source>
        <dbReference type="SAM" id="Coils"/>
    </source>
</evidence>
<accession>A0A1B8QA91</accession>
<evidence type="ECO:0000313" key="5">
    <source>
        <dbReference type="Proteomes" id="UP000092616"/>
    </source>
</evidence>
<dbReference type="RefSeq" id="WP_067338506.1">
    <property type="nucleotide sequence ID" value="NZ_LZNA01000067.1"/>
</dbReference>
<dbReference type="Pfam" id="PF05164">
    <property type="entry name" value="ZapA"/>
    <property type="match status" value="1"/>
</dbReference>
<dbReference type="Gene3D" id="3.30.160.880">
    <property type="entry name" value="Cell division protein ZapA protomer, N-terminal domain"/>
    <property type="match status" value="1"/>
</dbReference>
<organism evidence="4 5">
    <name type="scientific">Faucicola atlantae</name>
    <dbReference type="NCBI Taxonomy" id="34059"/>
    <lineage>
        <taxon>Bacteria</taxon>
        <taxon>Pseudomonadati</taxon>
        <taxon>Pseudomonadota</taxon>
        <taxon>Gammaproteobacteria</taxon>
        <taxon>Moraxellales</taxon>
        <taxon>Moraxellaceae</taxon>
        <taxon>Faucicola</taxon>
    </lineage>
</organism>